<keyword evidence="2" id="KW-1185">Reference proteome</keyword>
<dbReference type="RefSeq" id="WP_010864469.1">
    <property type="nucleotide sequence ID" value="NZ_KB944511.1"/>
</dbReference>
<dbReference type="InterPro" id="IPR006521">
    <property type="entry name" value="Tail_protein_I"/>
</dbReference>
<reference evidence="1 2" key="1">
    <citation type="journal article" date="2013" name="Genome Announc.">
        <title>Genome Sequence of Plesiomonas shigelloides Strain 302-73 (Serotype O1).</title>
        <authorList>
            <person name="Pique N."/>
            <person name="Aquilini E."/>
            <person name="Alioto T."/>
            <person name="Minana-Galbis D."/>
            <person name="Tomas J.M."/>
        </authorList>
    </citation>
    <scope>NUCLEOTIDE SEQUENCE [LARGE SCALE GENOMIC DNA]</scope>
    <source>
        <strain evidence="1 2">302-73</strain>
    </source>
</reference>
<name>R8ANA0_PLESH</name>
<gene>
    <name evidence="1" type="ORF">PLESHI_14341</name>
</gene>
<dbReference type="OrthoDB" id="90759at2"/>
<dbReference type="EMBL" id="AQQO01000358">
    <property type="protein sequence ID" value="EON87812.1"/>
    <property type="molecule type" value="Genomic_DNA"/>
</dbReference>
<evidence type="ECO:0000313" key="2">
    <source>
        <dbReference type="Proteomes" id="UP000014012"/>
    </source>
</evidence>
<dbReference type="Proteomes" id="UP000014012">
    <property type="component" value="Unassembled WGS sequence"/>
</dbReference>
<dbReference type="HOGENOM" id="CLU_086293_1_1_6"/>
<dbReference type="AlphaFoldDB" id="R8ANA0"/>
<organism evidence="1 2">
    <name type="scientific">Plesiomonas shigelloides 302-73</name>
    <dbReference type="NCBI Taxonomy" id="1315976"/>
    <lineage>
        <taxon>Bacteria</taxon>
        <taxon>Pseudomonadati</taxon>
        <taxon>Pseudomonadota</taxon>
        <taxon>Gammaproteobacteria</taxon>
        <taxon>Enterobacterales</taxon>
        <taxon>Enterobacteriaceae</taxon>
        <taxon>Plesiomonas</taxon>
    </lineage>
</organism>
<accession>R8ANA0</accession>
<proteinExistence type="predicted"/>
<sequence>MSEPTLLPTGSTELERNLAKTCQGISDLNVPLRDLWDPDTCPVKFLPYLAWARSVDRWDESWPESVKRQVVKDAFYIHKHKGTLGAIRRVVEPFGYLIRIIEWWQTNEQPGTFRLDIGVQDSGITEETYHELERLIEDAKPCSRHLAGMSIQLQVQGYAHVGAACYLGDTLTIYPYLPEHISVGGETYTGSAVHVIDSLEICYGG</sequence>
<dbReference type="NCBIfam" id="TIGR01634">
    <property type="entry name" value="tail_P2_I"/>
    <property type="match status" value="1"/>
</dbReference>
<dbReference type="Pfam" id="PF09684">
    <property type="entry name" value="Tail_P2_I"/>
    <property type="match status" value="1"/>
</dbReference>
<dbReference type="PATRIC" id="fig|1315976.3.peg.2740"/>
<protein>
    <submittedName>
        <fullName evidence="1">Phage tail protein I</fullName>
    </submittedName>
</protein>
<comment type="caution">
    <text evidence="1">The sequence shown here is derived from an EMBL/GenBank/DDBJ whole genome shotgun (WGS) entry which is preliminary data.</text>
</comment>
<evidence type="ECO:0000313" key="1">
    <source>
        <dbReference type="EMBL" id="EON87812.1"/>
    </source>
</evidence>